<evidence type="ECO:0000256" key="1">
    <source>
        <dbReference type="SAM" id="SignalP"/>
    </source>
</evidence>
<dbReference type="SUPFAM" id="SSF75011">
    <property type="entry name" value="3-carboxy-cis,cis-mucoante lactonizing enzyme"/>
    <property type="match status" value="1"/>
</dbReference>
<gene>
    <name evidence="2" type="ordered locus">Psta_0944</name>
</gene>
<proteinExistence type="predicted"/>
<dbReference type="Pfam" id="PF20138">
    <property type="entry name" value="DUF6528"/>
    <property type="match status" value="1"/>
</dbReference>
<sequence precursor="true">MRFVVFFALLLATSLASAAPPSLICCGMDEVFIIPATPGKLGESDKLWSWTAASSPEIPQSQHAQFRTTDECKPYDKWILITSSSGGVALVERDTKRAIYVASARNAHSACLLPEKRIAVASSFGGDELLIFSYSDPASTTPIARTKLVGAHGTWWDVDGGKLYALGSEELLLVSLKTSAATDKTALPTLEIVVEKTWQLPEGDGHDVSPTAGGKSLLITSASKIHTLDLKSQTFAPFELFPEAKKVKSIDQHRESKRFVLQQADLTSNNWWSNSLQLLDPLEKIELPDERLYKARWDQPLAVP</sequence>
<feature type="chain" id="PRO_5003035540" evidence="1">
    <location>
        <begin position="19"/>
        <end position="304"/>
    </location>
</feature>
<organism evidence="2 3">
    <name type="scientific">Pirellula staleyi (strain ATCC 27377 / DSM 6068 / ICPB 4128)</name>
    <name type="common">Pirella staleyi</name>
    <dbReference type="NCBI Taxonomy" id="530564"/>
    <lineage>
        <taxon>Bacteria</taxon>
        <taxon>Pseudomonadati</taxon>
        <taxon>Planctomycetota</taxon>
        <taxon>Planctomycetia</taxon>
        <taxon>Pirellulales</taxon>
        <taxon>Pirellulaceae</taxon>
        <taxon>Pirellula</taxon>
    </lineage>
</organism>
<accession>D2R7D3</accession>
<dbReference type="HOGENOM" id="CLU_929792_0_0_0"/>
<dbReference type="InterPro" id="IPR045383">
    <property type="entry name" value="DUF6528"/>
</dbReference>
<dbReference type="AlphaFoldDB" id="D2R7D3"/>
<dbReference type="Proteomes" id="UP000001887">
    <property type="component" value="Chromosome"/>
</dbReference>
<dbReference type="STRING" id="530564.Psta_0944"/>
<dbReference type="OrthoDB" id="1007317at2"/>
<feature type="signal peptide" evidence="1">
    <location>
        <begin position="1"/>
        <end position="18"/>
    </location>
</feature>
<name>D2R7D3_PIRSD</name>
<evidence type="ECO:0000313" key="3">
    <source>
        <dbReference type="Proteomes" id="UP000001887"/>
    </source>
</evidence>
<keyword evidence="3" id="KW-1185">Reference proteome</keyword>
<protein>
    <submittedName>
        <fullName evidence="2">Uncharacterized protein</fullName>
    </submittedName>
</protein>
<keyword evidence="1" id="KW-0732">Signal</keyword>
<dbReference type="EMBL" id="CP001848">
    <property type="protein sequence ID" value="ADB15629.1"/>
    <property type="molecule type" value="Genomic_DNA"/>
</dbReference>
<dbReference type="KEGG" id="psl:Psta_0944"/>
<evidence type="ECO:0000313" key="2">
    <source>
        <dbReference type="EMBL" id="ADB15629.1"/>
    </source>
</evidence>
<reference evidence="2 3" key="1">
    <citation type="journal article" date="2009" name="Stand. Genomic Sci.">
        <title>Complete genome sequence of Pirellula staleyi type strain (ATCC 27377).</title>
        <authorList>
            <person name="Clum A."/>
            <person name="Tindall B.J."/>
            <person name="Sikorski J."/>
            <person name="Ivanova N."/>
            <person name="Mavrommatis K."/>
            <person name="Lucas S."/>
            <person name="Glavina del Rio T."/>
            <person name="Nolan M."/>
            <person name="Chen F."/>
            <person name="Tice H."/>
            <person name="Pitluck S."/>
            <person name="Cheng J.F."/>
            <person name="Chertkov O."/>
            <person name="Brettin T."/>
            <person name="Han C."/>
            <person name="Detter J.C."/>
            <person name="Kuske C."/>
            <person name="Bruce D."/>
            <person name="Goodwin L."/>
            <person name="Ovchinikova G."/>
            <person name="Pati A."/>
            <person name="Mikhailova N."/>
            <person name="Chen A."/>
            <person name="Palaniappan K."/>
            <person name="Land M."/>
            <person name="Hauser L."/>
            <person name="Chang Y.J."/>
            <person name="Jeffries C.D."/>
            <person name="Chain P."/>
            <person name="Rohde M."/>
            <person name="Goker M."/>
            <person name="Bristow J."/>
            <person name="Eisen J.A."/>
            <person name="Markowitz V."/>
            <person name="Hugenholtz P."/>
            <person name="Kyrpides N.C."/>
            <person name="Klenk H.P."/>
            <person name="Lapidus A."/>
        </authorList>
    </citation>
    <scope>NUCLEOTIDE SEQUENCE [LARGE SCALE GENOMIC DNA]</scope>
    <source>
        <strain evidence="3">ATCC 27377 / DSM 6068 / ICPB 4128</strain>
    </source>
</reference>
<dbReference type="eggNOG" id="COG1520">
    <property type="taxonomic scope" value="Bacteria"/>
</dbReference>